<sequence>MSKKIKLGDYNRLRIVKKVDFGLYLDGGDEGEILLPSRYVPEDAGIGDELDVFIYLDQEERLIATTETPLAKVGDFAYLEVKWVNEYGA</sequence>
<gene>
    <name evidence="2" type="ORF">F7D31_04110</name>
</gene>
<dbReference type="PANTHER" id="PTHR37296">
    <property type="entry name" value="CONSERVED VIRULENCE FACTOR B"/>
    <property type="match status" value="1"/>
</dbReference>
<evidence type="ECO:0000313" key="3">
    <source>
        <dbReference type="Proteomes" id="UP000421283"/>
    </source>
</evidence>
<dbReference type="Proteomes" id="UP000421283">
    <property type="component" value="Unassembled WGS sequence"/>
</dbReference>
<comment type="caution">
    <text evidence="2">The sequence shown here is derived from an EMBL/GenBank/DDBJ whole genome shotgun (WGS) entry which is preliminary data.</text>
</comment>
<feature type="domain" description="Conserved virulence factor B first S1" evidence="1">
    <location>
        <begin position="7"/>
        <end position="66"/>
    </location>
</feature>
<dbReference type="InterPro" id="IPR014464">
    <property type="entry name" value="CvfB_fam"/>
</dbReference>
<dbReference type="PANTHER" id="PTHR37296:SF1">
    <property type="entry name" value="CONSERVED VIRULENCE FACTOR B"/>
    <property type="match status" value="1"/>
</dbReference>
<organism evidence="2 3">
    <name type="scientific">Segatella copri</name>
    <dbReference type="NCBI Taxonomy" id="165179"/>
    <lineage>
        <taxon>Bacteria</taxon>
        <taxon>Pseudomonadati</taxon>
        <taxon>Bacteroidota</taxon>
        <taxon>Bacteroidia</taxon>
        <taxon>Bacteroidales</taxon>
        <taxon>Prevotellaceae</taxon>
        <taxon>Segatella</taxon>
    </lineage>
</organism>
<accession>A0AA91A619</accession>
<dbReference type="Pfam" id="PF13509">
    <property type="entry name" value="S1_2"/>
    <property type="match status" value="1"/>
</dbReference>
<feature type="non-terminal residue" evidence="2">
    <location>
        <position position="89"/>
    </location>
</feature>
<evidence type="ECO:0000313" key="2">
    <source>
        <dbReference type="EMBL" id="MQO91861.1"/>
    </source>
</evidence>
<protein>
    <submittedName>
        <fullName evidence="2">S1 RNA-binding domain-containing protein</fullName>
    </submittedName>
</protein>
<reference evidence="3" key="1">
    <citation type="submission" date="2019-09" db="EMBL/GenBank/DDBJ databases">
        <title>Distinct polysaccharide growth profiles of human intestinal Prevotella copri isolates.</title>
        <authorList>
            <person name="Fehlner-Peach H."/>
            <person name="Magnabosco C."/>
            <person name="Raghavan V."/>
            <person name="Scher J.U."/>
            <person name="Tett A."/>
            <person name="Cox L.M."/>
            <person name="Gottsegen C."/>
            <person name="Watters A."/>
            <person name="Wiltshire- Gordon J.D."/>
            <person name="Segata N."/>
            <person name="Bonneau R."/>
            <person name="Littman D.R."/>
        </authorList>
    </citation>
    <scope>NUCLEOTIDE SEQUENCE [LARGE SCALE GENOMIC DNA]</scope>
    <source>
        <strain evidence="3">iAU3127</strain>
    </source>
</reference>
<dbReference type="AlphaFoldDB" id="A0AA91A619"/>
<evidence type="ECO:0000259" key="1">
    <source>
        <dbReference type="Pfam" id="PF13509"/>
    </source>
</evidence>
<dbReference type="EMBL" id="VZAP01000051">
    <property type="protein sequence ID" value="MQO91861.1"/>
    <property type="molecule type" value="Genomic_DNA"/>
</dbReference>
<dbReference type="InterPro" id="IPR039566">
    <property type="entry name" value="CvfB_S1_st"/>
</dbReference>
<dbReference type="InterPro" id="IPR012340">
    <property type="entry name" value="NA-bd_OB-fold"/>
</dbReference>
<dbReference type="Gene3D" id="2.40.50.140">
    <property type="entry name" value="Nucleic acid-binding proteins"/>
    <property type="match status" value="1"/>
</dbReference>
<name>A0AA91A619_9BACT</name>
<proteinExistence type="predicted"/>
<dbReference type="RefSeq" id="WP_194257148.1">
    <property type="nucleotide sequence ID" value="NZ_VZAP01000051.1"/>
</dbReference>